<dbReference type="PRINTS" id="PR00682">
    <property type="entry name" value="IPNSYNTHASE"/>
</dbReference>
<dbReference type="InterPro" id="IPR005123">
    <property type="entry name" value="Oxoglu/Fe-dep_dioxygenase_dom"/>
</dbReference>
<keyword evidence="4 9" id="KW-0560">Oxidoreductase</keyword>
<keyword evidence="3 9" id="KW-0479">Metal-binding</keyword>
<evidence type="ECO:0000256" key="7">
    <source>
        <dbReference type="ARBA" id="ARBA00043997"/>
    </source>
</evidence>
<dbReference type="GO" id="GO:0009686">
    <property type="term" value="P:gibberellin biosynthetic process"/>
    <property type="evidence" value="ECO:0007669"/>
    <property type="project" value="UniProtKB-ARBA"/>
</dbReference>
<feature type="domain" description="Fe2OG dioxygenase" evidence="10">
    <location>
        <begin position="205"/>
        <end position="304"/>
    </location>
</feature>
<comment type="pathway">
    <text evidence="2">Hormone biosynthesis.</text>
</comment>
<sequence>MASSSLTTHFHPSVLQKDQNIPTQFIWPKEGLVQTKEELNEPMIDLAGFFHGDVAATAAAAEQLRAGCEKHGFFQVTNHGVDEELIRAAQDEMDSLLKLSVDKKVSLQKMPGSLWGYSGAHSDRFSSNLPWKEMFSFQYDHGSAPEELLVVDYFNNVVGKEFEKTGLVYQKYCEAMKKLSLALFQLLAISLGIDREHYKKFFEDGSSIMRCNYYPACNEPNLTLGTGPHCDPTSLTILHQDQDGGLEVFSNNKWQSVRPRPNTLVINIGDTFMALSNGRYKSCLHRAAVHKGKERRSMVYFVNPKMDKVVKPPQDLVDQKGEKIKRKYPDFTWSKLLGFTQKHYRADDTTLQSFCHWLLTNKD</sequence>
<evidence type="ECO:0000256" key="9">
    <source>
        <dbReference type="RuleBase" id="RU003682"/>
    </source>
</evidence>
<comment type="cofactor">
    <cofactor evidence="1">
        <name>L-ascorbate</name>
        <dbReference type="ChEBI" id="CHEBI:38290"/>
    </cofactor>
</comment>
<dbReference type="InterPro" id="IPR026992">
    <property type="entry name" value="DIOX_N"/>
</dbReference>
<reference evidence="11" key="1">
    <citation type="submission" date="2016-08" db="EMBL/GenBank/DDBJ databases">
        <authorList>
            <person name="Seilhamer J.J."/>
        </authorList>
    </citation>
    <scope>NUCLEOTIDE SEQUENCE</scope>
</reference>
<dbReference type="FunFam" id="2.60.120.330:FF:000003">
    <property type="entry name" value="Gibberellin 20 oxidase 2"/>
    <property type="match status" value="1"/>
</dbReference>
<name>A0A2Z2GR44_PANGI</name>
<evidence type="ECO:0000256" key="6">
    <source>
        <dbReference type="ARBA" id="ARBA00037909"/>
    </source>
</evidence>
<evidence type="ECO:0000256" key="4">
    <source>
        <dbReference type="ARBA" id="ARBA00023002"/>
    </source>
</evidence>
<comment type="catalytic activity">
    <reaction evidence="8">
        <text>gibberellin A12 + 2 2-oxoglutarate + 3 O2 + H(+) = gibberellin A9 + 2 succinate + 3 CO2 + 2 H2O</text>
        <dbReference type="Rhea" id="RHEA:60772"/>
        <dbReference type="ChEBI" id="CHEBI:15377"/>
        <dbReference type="ChEBI" id="CHEBI:15378"/>
        <dbReference type="ChEBI" id="CHEBI:15379"/>
        <dbReference type="ChEBI" id="CHEBI:16526"/>
        <dbReference type="ChEBI" id="CHEBI:16810"/>
        <dbReference type="ChEBI" id="CHEBI:30031"/>
        <dbReference type="ChEBI" id="CHEBI:58627"/>
        <dbReference type="ChEBI" id="CHEBI:73255"/>
    </reaction>
    <physiologicalReaction direction="left-to-right" evidence="8">
        <dbReference type="Rhea" id="RHEA:60773"/>
    </physiologicalReaction>
</comment>
<dbReference type="InterPro" id="IPR044861">
    <property type="entry name" value="IPNS-like_FE2OG_OXY"/>
</dbReference>
<evidence type="ECO:0000256" key="1">
    <source>
        <dbReference type="ARBA" id="ARBA00001961"/>
    </source>
</evidence>
<dbReference type="Pfam" id="PF03171">
    <property type="entry name" value="2OG-FeII_Oxy"/>
    <property type="match status" value="1"/>
</dbReference>
<evidence type="ECO:0000256" key="3">
    <source>
        <dbReference type="ARBA" id="ARBA00022723"/>
    </source>
</evidence>
<protein>
    <submittedName>
        <fullName evidence="11">Gibberellin 20-oxidase</fullName>
    </submittedName>
</protein>
<dbReference type="Gene3D" id="2.60.120.330">
    <property type="entry name" value="B-lactam Antibiotic, Isopenicillin N Synthase, Chain"/>
    <property type="match status" value="1"/>
</dbReference>
<dbReference type="AlphaFoldDB" id="A0A2Z2GR44"/>
<dbReference type="InterPro" id="IPR050231">
    <property type="entry name" value="Iron_ascorbate_oxido_reductase"/>
</dbReference>
<accession>A0A2Z2GR44</accession>
<dbReference type="Pfam" id="PF14226">
    <property type="entry name" value="DIOX_N"/>
    <property type="match status" value="1"/>
</dbReference>
<dbReference type="PANTHER" id="PTHR47990">
    <property type="entry name" value="2-OXOGLUTARATE (2OG) AND FE(II)-DEPENDENT OXYGENASE SUPERFAMILY PROTEIN-RELATED"/>
    <property type="match status" value="1"/>
</dbReference>
<dbReference type="GO" id="GO:0046872">
    <property type="term" value="F:metal ion binding"/>
    <property type="evidence" value="ECO:0007669"/>
    <property type="project" value="UniProtKB-KW"/>
</dbReference>
<comment type="similarity">
    <text evidence="7">Belongs to the iron/ascorbate-dependent oxidoreductase family. GA20OX subfamily.</text>
</comment>
<evidence type="ECO:0000256" key="8">
    <source>
        <dbReference type="ARBA" id="ARBA00050508"/>
    </source>
</evidence>
<dbReference type="InterPro" id="IPR027443">
    <property type="entry name" value="IPNS-like_sf"/>
</dbReference>
<organism evidence="11">
    <name type="scientific">Panax ginseng</name>
    <name type="common">Korean ginseng</name>
    <dbReference type="NCBI Taxonomy" id="4054"/>
    <lineage>
        <taxon>Eukaryota</taxon>
        <taxon>Viridiplantae</taxon>
        <taxon>Streptophyta</taxon>
        <taxon>Embryophyta</taxon>
        <taxon>Tracheophyta</taxon>
        <taxon>Spermatophyta</taxon>
        <taxon>Magnoliopsida</taxon>
        <taxon>eudicotyledons</taxon>
        <taxon>Gunneridae</taxon>
        <taxon>Pentapetalae</taxon>
        <taxon>asterids</taxon>
        <taxon>campanulids</taxon>
        <taxon>Apiales</taxon>
        <taxon>Araliaceae</taxon>
        <taxon>Panax</taxon>
    </lineage>
</organism>
<keyword evidence="5 9" id="KW-0408">Iron</keyword>
<proteinExistence type="evidence at transcript level"/>
<dbReference type="EMBL" id="KX790244">
    <property type="protein sequence ID" value="ARR74569.1"/>
    <property type="molecule type" value="mRNA"/>
</dbReference>
<evidence type="ECO:0000313" key="11">
    <source>
        <dbReference type="EMBL" id="ARR74569.1"/>
    </source>
</evidence>
<dbReference type="PROSITE" id="PS51471">
    <property type="entry name" value="FE2OG_OXY"/>
    <property type="match status" value="1"/>
</dbReference>
<dbReference type="SUPFAM" id="SSF51197">
    <property type="entry name" value="Clavaminate synthase-like"/>
    <property type="match status" value="1"/>
</dbReference>
<evidence type="ECO:0000256" key="5">
    <source>
        <dbReference type="ARBA" id="ARBA00023004"/>
    </source>
</evidence>
<evidence type="ECO:0000256" key="2">
    <source>
        <dbReference type="ARBA" id="ARBA00004972"/>
    </source>
</evidence>
<comment type="pathway">
    <text evidence="6">Plant hormone biosynthesis; gibberellin biosynthesis.</text>
</comment>
<evidence type="ECO:0000259" key="10">
    <source>
        <dbReference type="PROSITE" id="PS51471"/>
    </source>
</evidence>
<dbReference type="GO" id="GO:0045544">
    <property type="term" value="F:gibberellin 20-oxidase activity"/>
    <property type="evidence" value="ECO:0007669"/>
    <property type="project" value="UniProtKB-ARBA"/>
</dbReference>